<accession>A0ABN3NH12</accession>
<dbReference type="RefSeq" id="WP_344406668.1">
    <property type="nucleotide sequence ID" value="NZ_BAAASG010000028.1"/>
</dbReference>
<gene>
    <name evidence="1" type="ORF">GCM10010276_85940</name>
</gene>
<evidence type="ECO:0000313" key="1">
    <source>
        <dbReference type="EMBL" id="GAA2521924.1"/>
    </source>
</evidence>
<dbReference type="EMBL" id="BAAASG010000028">
    <property type="protein sequence ID" value="GAA2521924.1"/>
    <property type="molecule type" value="Genomic_DNA"/>
</dbReference>
<dbReference type="Proteomes" id="UP001501777">
    <property type="component" value="Unassembled WGS sequence"/>
</dbReference>
<protein>
    <recommendedName>
        <fullName evidence="3">Metallothionein</fullName>
    </recommendedName>
</protein>
<sequence>MEEPPFTYPYCRNHDIRCQKPGCEACACDHCFDCGACPTEACDHDA</sequence>
<organism evidence="1 2">
    <name type="scientific">Streptomyces longisporus</name>
    <dbReference type="NCBI Taxonomy" id="1948"/>
    <lineage>
        <taxon>Bacteria</taxon>
        <taxon>Bacillati</taxon>
        <taxon>Actinomycetota</taxon>
        <taxon>Actinomycetes</taxon>
        <taxon>Kitasatosporales</taxon>
        <taxon>Streptomycetaceae</taxon>
        <taxon>Streptomyces</taxon>
    </lineage>
</organism>
<comment type="caution">
    <text evidence="1">The sequence shown here is derived from an EMBL/GenBank/DDBJ whole genome shotgun (WGS) entry which is preliminary data.</text>
</comment>
<keyword evidence="2" id="KW-1185">Reference proteome</keyword>
<evidence type="ECO:0008006" key="3">
    <source>
        <dbReference type="Google" id="ProtNLM"/>
    </source>
</evidence>
<name>A0ABN3NH12_STRLO</name>
<evidence type="ECO:0000313" key="2">
    <source>
        <dbReference type="Proteomes" id="UP001501777"/>
    </source>
</evidence>
<reference evidence="1 2" key="1">
    <citation type="journal article" date="2019" name="Int. J. Syst. Evol. Microbiol.">
        <title>The Global Catalogue of Microorganisms (GCM) 10K type strain sequencing project: providing services to taxonomists for standard genome sequencing and annotation.</title>
        <authorList>
            <consortium name="The Broad Institute Genomics Platform"/>
            <consortium name="The Broad Institute Genome Sequencing Center for Infectious Disease"/>
            <person name="Wu L."/>
            <person name="Ma J."/>
        </authorList>
    </citation>
    <scope>NUCLEOTIDE SEQUENCE [LARGE SCALE GENOMIC DNA]</scope>
    <source>
        <strain evidence="1 2">JCM 4395</strain>
    </source>
</reference>
<proteinExistence type="predicted"/>